<accession>A0A7L5DKA3</accession>
<dbReference type="GO" id="GO:0005737">
    <property type="term" value="C:cytoplasm"/>
    <property type="evidence" value="ECO:0007669"/>
    <property type="project" value="TreeGrafter"/>
</dbReference>
<dbReference type="GO" id="GO:0004029">
    <property type="term" value="F:aldehyde dehydrogenase (NAD+) activity"/>
    <property type="evidence" value="ECO:0007669"/>
    <property type="project" value="TreeGrafter"/>
</dbReference>
<dbReference type="SUPFAM" id="SSF51735">
    <property type="entry name" value="NAD(P)-binding Rossmann-fold domains"/>
    <property type="match status" value="1"/>
</dbReference>
<dbReference type="InterPro" id="IPR051783">
    <property type="entry name" value="NAD(P)-dependent_oxidoreduct"/>
</dbReference>
<evidence type="ECO:0000313" key="2">
    <source>
        <dbReference type="EMBL" id="QJD78894.1"/>
    </source>
</evidence>
<dbReference type="AlphaFoldDB" id="A0A7L5DKA3"/>
<gene>
    <name evidence="2" type="ORF">HH216_10985</name>
</gene>
<sequence length="337" mass="37996">MHTPPKTLVLGATGGIGYAITNSLLARQWPVTILVRNRAKATALFATNQLLTIVEGDAQDAARVDALAADVDFIVHAINYPYHQWFGRMESVTRHVIEAAKPRPERTLPGPATIVFPGNVYNFGNTHQPIRPDSQPAPCTRKGQLRVELEAMLQQAADAGQCRVLTVRLPDFWGPNVLNEGIAPVLRGALTGQPMPWLVNADIPHQFVYTPDAGEVTARLMEQHWHDRLTSANEVPAYRVWNYGGTTHTSMRDWFGQMMQQTGKVSSVRVYPRWLFSVLGLFNPVMREVKEMLYLYENTIRLDDRDTLAALPDFRPTPMNQALRDTLRWFSETQLKN</sequence>
<dbReference type="Proteomes" id="UP000501128">
    <property type="component" value="Chromosome"/>
</dbReference>
<keyword evidence="3" id="KW-1185">Reference proteome</keyword>
<proteinExistence type="predicted"/>
<dbReference type="Pfam" id="PF13460">
    <property type="entry name" value="NAD_binding_10"/>
    <property type="match status" value="1"/>
</dbReference>
<dbReference type="KEGG" id="srho:HH216_10985"/>
<evidence type="ECO:0000313" key="3">
    <source>
        <dbReference type="Proteomes" id="UP000501128"/>
    </source>
</evidence>
<dbReference type="Gene3D" id="3.40.50.720">
    <property type="entry name" value="NAD(P)-binding Rossmann-like Domain"/>
    <property type="match status" value="1"/>
</dbReference>
<organism evidence="2 3">
    <name type="scientific">Spirosoma rhododendri</name>
    <dbReference type="NCBI Taxonomy" id="2728024"/>
    <lineage>
        <taxon>Bacteria</taxon>
        <taxon>Pseudomonadati</taxon>
        <taxon>Bacteroidota</taxon>
        <taxon>Cytophagia</taxon>
        <taxon>Cytophagales</taxon>
        <taxon>Cytophagaceae</taxon>
        <taxon>Spirosoma</taxon>
    </lineage>
</organism>
<protein>
    <submittedName>
        <fullName evidence="2">NAD(P)H-binding protein</fullName>
    </submittedName>
</protein>
<feature type="domain" description="NAD(P)-binding" evidence="1">
    <location>
        <begin position="11"/>
        <end position="101"/>
    </location>
</feature>
<evidence type="ECO:0000259" key="1">
    <source>
        <dbReference type="Pfam" id="PF13460"/>
    </source>
</evidence>
<name>A0A7L5DKA3_9BACT</name>
<reference evidence="2 3" key="1">
    <citation type="submission" date="2020-04" db="EMBL/GenBank/DDBJ databases">
        <title>Genome sequencing of novel species.</title>
        <authorList>
            <person name="Heo J."/>
            <person name="Kim S.-J."/>
            <person name="Kim J.-S."/>
            <person name="Hong S.-B."/>
            <person name="Kwon S.-W."/>
        </authorList>
    </citation>
    <scope>NUCLEOTIDE SEQUENCE [LARGE SCALE GENOMIC DNA]</scope>
    <source>
        <strain evidence="2 3">CJU-R4</strain>
    </source>
</reference>
<dbReference type="InterPro" id="IPR016040">
    <property type="entry name" value="NAD(P)-bd_dom"/>
</dbReference>
<dbReference type="InterPro" id="IPR036291">
    <property type="entry name" value="NAD(P)-bd_dom_sf"/>
</dbReference>
<dbReference type="PANTHER" id="PTHR48079">
    <property type="entry name" value="PROTEIN YEEZ"/>
    <property type="match status" value="1"/>
</dbReference>
<dbReference type="RefSeq" id="WP_169550861.1">
    <property type="nucleotide sequence ID" value="NZ_CP051677.1"/>
</dbReference>
<dbReference type="PANTHER" id="PTHR48079:SF6">
    <property type="entry name" value="NAD(P)-BINDING DOMAIN-CONTAINING PROTEIN-RELATED"/>
    <property type="match status" value="1"/>
</dbReference>
<dbReference type="EMBL" id="CP051677">
    <property type="protein sequence ID" value="QJD78894.1"/>
    <property type="molecule type" value="Genomic_DNA"/>
</dbReference>